<feature type="region of interest" description="Disordered" evidence="2">
    <location>
        <begin position="965"/>
        <end position="986"/>
    </location>
</feature>
<keyword evidence="1" id="KW-0175">Coiled coil</keyword>
<proteinExistence type="predicted"/>
<accession>A0A9K3GH49</accession>
<evidence type="ECO:0000256" key="1">
    <source>
        <dbReference type="SAM" id="Coils"/>
    </source>
</evidence>
<feature type="compositionally biased region" description="Low complexity" evidence="2">
    <location>
        <begin position="1042"/>
        <end position="1056"/>
    </location>
</feature>
<evidence type="ECO:0000313" key="3">
    <source>
        <dbReference type="EMBL" id="GIQ82813.1"/>
    </source>
</evidence>
<feature type="coiled-coil region" evidence="1">
    <location>
        <begin position="320"/>
        <end position="354"/>
    </location>
</feature>
<feature type="compositionally biased region" description="Basic and acidic residues" evidence="2">
    <location>
        <begin position="188"/>
        <end position="199"/>
    </location>
</feature>
<feature type="compositionally biased region" description="Basic and acidic residues" evidence="2">
    <location>
        <begin position="924"/>
        <end position="935"/>
    </location>
</feature>
<keyword evidence="4" id="KW-1185">Reference proteome</keyword>
<dbReference type="Proteomes" id="UP000265618">
    <property type="component" value="Unassembled WGS sequence"/>
</dbReference>
<reference evidence="3 4" key="1">
    <citation type="journal article" date="2018" name="PLoS ONE">
        <title>The draft genome of Kipferlia bialata reveals reductive genome evolution in fornicate parasites.</title>
        <authorList>
            <person name="Tanifuji G."/>
            <person name="Takabayashi S."/>
            <person name="Kume K."/>
            <person name="Takagi M."/>
            <person name="Nakayama T."/>
            <person name="Kamikawa R."/>
            <person name="Inagaki Y."/>
            <person name="Hashimoto T."/>
        </authorList>
    </citation>
    <scope>NUCLEOTIDE SEQUENCE [LARGE SCALE GENOMIC DNA]</scope>
    <source>
        <strain evidence="3">NY0173</strain>
    </source>
</reference>
<evidence type="ECO:0000256" key="2">
    <source>
        <dbReference type="SAM" id="MobiDB-lite"/>
    </source>
</evidence>
<name>A0A9K3GH49_9EUKA</name>
<feature type="compositionally biased region" description="Basic and acidic residues" evidence="2">
    <location>
        <begin position="817"/>
        <end position="852"/>
    </location>
</feature>
<comment type="caution">
    <text evidence="3">The sequence shown here is derived from an EMBL/GenBank/DDBJ whole genome shotgun (WGS) entry which is preliminary data.</text>
</comment>
<feature type="region of interest" description="Disordered" evidence="2">
    <location>
        <begin position="28"/>
        <end position="81"/>
    </location>
</feature>
<dbReference type="Gene3D" id="1.20.5.1000">
    <property type="entry name" value="arf6 gtpase in complex with a specific effector, jip4"/>
    <property type="match status" value="1"/>
</dbReference>
<evidence type="ECO:0000313" key="4">
    <source>
        <dbReference type="Proteomes" id="UP000265618"/>
    </source>
</evidence>
<protein>
    <submittedName>
        <fullName evidence="3">Uncharacterized protein</fullName>
    </submittedName>
</protein>
<dbReference type="AlphaFoldDB" id="A0A9K3GH49"/>
<dbReference type="EMBL" id="BDIP01000821">
    <property type="protein sequence ID" value="GIQ82813.1"/>
    <property type="molecule type" value="Genomic_DNA"/>
</dbReference>
<feature type="region of interest" description="Disordered" evidence="2">
    <location>
        <begin position="811"/>
        <end position="861"/>
    </location>
</feature>
<sequence length="1211" mass="133533">MSRYGSSRINGCSAADALLLKMREQLATAEIPTRPRRQPTRHEPLSPVSRPLFTQPSMHESDRRGEDEADTPSPTLRARYSPPVRVTLPSKEEVLRIEDPMQFHTQVNARVAEQRRVLGFGVEGDRERERSGEVRPSQYQPSRYDWTYAGTDYRQPRYQRPTLSHSLTGRGEREREATTSVGTSPTHPGEREEQTRGETGEMPQGVSVDATQPLPTPALPSVRRSMSRPDTTAPLYPPPPPSVVDSHTHVPPATATVGGTTTSTRVPPPTSARFASSLSDRFIKGLSKMEATREREQGVTQLSHFKSIMEAQRQLGDERMTQVVDEATMLAERLQEAEARNAELEARLNGATRSLELHGVGEMGTGMSASLGGSGPVYVEREVPPPEREPESAAHARRHSVERDMALSRVAEMEREIQTLRKRAEAAEERERTGTSSTLDMQTELASLRASVASQDHRTAVSHSQLEILSQRSEASEARALEAEARLATQMASETEGMAKLSILSRKAAAEERRAIEAEYKISQLSGKLEVAERDLCRERERESDAEAREESLQTELDTLRTKNGQRMREVASVKASLLQAQEEWEGERHAYTLASEAQGRELAQTKASLAAAVASLAESRAEWEGERQALMLKAQEAGSAPAGEDTERLAEVQAALDTMREEMDTLRRERDTLLSTKETLQTEKETLSSGYGVLKVQCTEAKEEAEALQQVLTAERERVSALEATLRQRAEEEGSEGRSYLEEREEEWEREREAAKRHAAELEEEVETHSLAAEQSRDLVLTLQQDVISLQDTLDAAERRAEEAEAALLAEAESGEQAREAEEKRLADTARELEERERDLEGRERALEETARQGLADTASAVKEVEARAAEAHERLAETLRQSNIDRGHLKQRVAQLEAERGLEVVSDIDDEMTLAILSRSDVEREREREKERASAMSAEEPLDMSFAAEEGVLSEIVLEPSDLIADESEGSVAERERQERERDERELQEAIALGAMDSAAQDEIVLMPPSVTLVGEGEREKQAKRELALIPSFGQTDILSPGSSILSPSLSPLGKRSPFTSPTSSEGEPVESLSPSISLQDEEQAEAAAVLAEAEIEAEAEGKALDIEEATSQAITAPETIPEAIETRAVEAPKPSLAAALEAQPSIPLEREEVRRPATLHSRMERDTLNAFLAGSLAAGADCIAVVSDALIEDLLQDTMVSIVDALSQ</sequence>
<organism evidence="3 4">
    <name type="scientific">Kipferlia bialata</name>
    <dbReference type="NCBI Taxonomy" id="797122"/>
    <lineage>
        <taxon>Eukaryota</taxon>
        <taxon>Metamonada</taxon>
        <taxon>Carpediemonas-like organisms</taxon>
        <taxon>Kipferlia</taxon>
    </lineage>
</organism>
<gene>
    <name evidence="3" type="ORF">KIPB_004018</name>
</gene>
<feature type="region of interest" description="Disordered" evidence="2">
    <location>
        <begin position="727"/>
        <end position="749"/>
    </location>
</feature>
<feature type="region of interest" description="Disordered" evidence="2">
    <location>
        <begin position="382"/>
        <end position="405"/>
    </location>
</feature>
<feature type="region of interest" description="Disordered" evidence="2">
    <location>
        <begin position="152"/>
        <end position="234"/>
    </location>
</feature>
<feature type="compositionally biased region" description="Basic and acidic residues" evidence="2">
    <location>
        <begin position="974"/>
        <end position="986"/>
    </location>
</feature>
<feature type="region of interest" description="Disordered" evidence="2">
    <location>
        <begin position="924"/>
        <end position="947"/>
    </location>
</feature>
<feature type="region of interest" description="Disordered" evidence="2">
    <location>
        <begin position="1042"/>
        <end position="1085"/>
    </location>
</feature>